<comment type="caution">
    <text evidence="2">The sequence shown here is derived from an EMBL/GenBank/DDBJ whole genome shotgun (WGS) entry which is preliminary data.</text>
</comment>
<dbReference type="EMBL" id="JAUTDP010000010">
    <property type="protein sequence ID" value="KAK3395676.1"/>
    <property type="molecule type" value="Genomic_DNA"/>
</dbReference>
<evidence type="ECO:0000256" key="1">
    <source>
        <dbReference type="ARBA" id="ARBA00023002"/>
    </source>
</evidence>
<dbReference type="AlphaFoldDB" id="A0AAE0U989"/>
<dbReference type="PANTHER" id="PTHR35870:SF6">
    <property type="entry name" value="MGS207 PROTEIN"/>
    <property type="match status" value="1"/>
</dbReference>
<evidence type="ECO:0000313" key="3">
    <source>
        <dbReference type="Proteomes" id="UP001281003"/>
    </source>
</evidence>
<dbReference type="InterPro" id="IPR025337">
    <property type="entry name" value="Questin_oxidase-like"/>
</dbReference>
<proteinExistence type="predicted"/>
<dbReference type="Proteomes" id="UP001281003">
    <property type="component" value="Unassembled WGS sequence"/>
</dbReference>
<gene>
    <name evidence="2" type="ORF">B0T20DRAFT_419583</name>
</gene>
<keyword evidence="1" id="KW-0560">Oxidoreductase</keyword>
<accession>A0AAE0U989</accession>
<name>A0AAE0U989_SORBR</name>
<dbReference type="GO" id="GO:0016491">
    <property type="term" value="F:oxidoreductase activity"/>
    <property type="evidence" value="ECO:0007669"/>
    <property type="project" value="UniProtKB-KW"/>
</dbReference>
<organism evidence="2 3">
    <name type="scientific">Sordaria brevicollis</name>
    <dbReference type="NCBI Taxonomy" id="83679"/>
    <lineage>
        <taxon>Eukaryota</taxon>
        <taxon>Fungi</taxon>
        <taxon>Dikarya</taxon>
        <taxon>Ascomycota</taxon>
        <taxon>Pezizomycotina</taxon>
        <taxon>Sordariomycetes</taxon>
        <taxon>Sordariomycetidae</taxon>
        <taxon>Sordariales</taxon>
        <taxon>Sordariaceae</taxon>
        <taxon>Sordaria</taxon>
    </lineage>
</organism>
<reference evidence="2" key="2">
    <citation type="submission" date="2023-07" db="EMBL/GenBank/DDBJ databases">
        <authorList>
            <consortium name="Lawrence Berkeley National Laboratory"/>
            <person name="Haridas S."/>
            <person name="Hensen N."/>
            <person name="Bonometti L."/>
            <person name="Westerberg I."/>
            <person name="Brannstrom I.O."/>
            <person name="Guillou S."/>
            <person name="Cros-Aarteil S."/>
            <person name="Calhoun S."/>
            <person name="Kuo A."/>
            <person name="Mondo S."/>
            <person name="Pangilinan J."/>
            <person name="Riley R."/>
            <person name="LaButti K."/>
            <person name="Andreopoulos B."/>
            <person name="Lipzen A."/>
            <person name="Chen C."/>
            <person name="Yanf M."/>
            <person name="Daum C."/>
            <person name="Ng V."/>
            <person name="Clum A."/>
            <person name="Steindorff A."/>
            <person name="Ohm R."/>
            <person name="Martin F."/>
            <person name="Silar P."/>
            <person name="Natvig D."/>
            <person name="Lalanne C."/>
            <person name="Gautier V."/>
            <person name="Ament-velasquez S.L."/>
            <person name="Kruys A."/>
            <person name="Hutchinson M.I."/>
            <person name="Powell A.J."/>
            <person name="Barry K."/>
            <person name="Miller A.N."/>
            <person name="Grigoriev I.V."/>
            <person name="Debuchy R."/>
            <person name="Gladieux P."/>
            <person name="Thoren M.H."/>
            <person name="Johannesson H."/>
        </authorList>
    </citation>
    <scope>NUCLEOTIDE SEQUENCE</scope>
    <source>
        <strain evidence="2">FGSC 1904</strain>
    </source>
</reference>
<evidence type="ECO:0000313" key="2">
    <source>
        <dbReference type="EMBL" id="KAK3395676.1"/>
    </source>
</evidence>
<protein>
    <submittedName>
        <fullName evidence="2">Uncharacterized protein</fullName>
    </submittedName>
</protein>
<keyword evidence="3" id="KW-1185">Reference proteome</keyword>
<dbReference type="PANTHER" id="PTHR35870">
    <property type="entry name" value="PROTEIN, PUTATIVE (AFU_ORTHOLOGUE AFUA_5G03330)-RELATED"/>
    <property type="match status" value="1"/>
</dbReference>
<reference evidence="2" key="1">
    <citation type="journal article" date="2023" name="Mol. Phylogenet. Evol.">
        <title>Genome-scale phylogeny and comparative genomics of the fungal order Sordariales.</title>
        <authorList>
            <person name="Hensen N."/>
            <person name="Bonometti L."/>
            <person name="Westerberg I."/>
            <person name="Brannstrom I.O."/>
            <person name="Guillou S."/>
            <person name="Cros-Aarteil S."/>
            <person name="Calhoun S."/>
            <person name="Haridas S."/>
            <person name="Kuo A."/>
            <person name="Mondo S."/>
            <person name="Pangilinan J."/>
            <person name="Riley R."/>
            <person name="LaButti K."/>
            <person name="Andreopoulos B."/>
            <person name="Lipzen A."/>
            <person name="Chen C."/>
            <person name="Yan M."/>
            <person name="Daum C."/>
            <person name="Ng V."/>
            <person name="Clum A."/>
            <person name="Steindorff A."/>
            <person name="Ohm R.A."/>
            <person name="Martin F."/>
            <person name="Silar P."/>
            <person name="Natvig D.O."/>
            <person name="Lalanne C."/>
            <person name="Gautier V."/>
            <person name="Ament-Velasquez S.L."/>
            <person name="Kruys A."/>
            <person name="Hutchinson M.I."/>
            <person name="Powell A.J."/>
            <person name="Barry K."/>
            <person name="Miller A.N."/>
            <person name="Grigoriev I.V."/>
            <person name="Debuchy R."/>
            <person name="Gladieux P."/>
            <person name="Hiltunen Thoren M."/>
            <person name="Johannesson H."/>
        </authorList>
    </citation>
    <scope>NUCLEOTIDE SEQUENCE</scope>
    <source>
        <strain evidence="2">FGSC 1904</strain>
    </source>
</reference>
<dbReference type="Pfam" id="PF14027">
    <property type="entry name" value="Questin_oxidase"/>
    <property type="match status" value="1"/>
</dbReference>
<sequence length="408" mass="47112">MAGFLSYVPLVNRLIGGEAPRVIDVPRVDVQNIETDADKRPRTLKHLLRANHVNHSILYHDLQYDNHMAHILCSSYKLGAEAQQLYDIYEEESKTLEPWKDSPAEVSEADWRDNLGDRHYQRAYVDFFEDMMVMKYKYDWKQVIEEFMFGGKQPLINGLISSLGHPLIHLGYAFEFDNRELAIEALSLSASTRNYFHKYIDDSAYTKKSSFSSTSPSELLSKLANDSRFDGLFDEAKFENVDALFENAEFESLVLEYWNAWELANPVEQFRESQEAAIELLVASVPPGTHSYNFFLVHVLTTSHAVRVLLPFVPVKFHINLVRQWWLLTLAAYIAVLRPKVDPDYIPRDLKAKSWNYVEDKALNGRFAKDAHYVKAIRSIQEAAMTWGDVHDRFLAAAVRFADDFEGW</sequence>